<protein>
    <submittedName>
        <fullName evidence="1">Uncharacterized protein</fullName>
    </submittedName>
</protein>
<comment type="caution">
    <text evidence="1">The sequence shown here is derived from an EMBL/GenBank/DDBJ whole genome shotgun (WGS) entry which is preliminary data.</text>
</comment>
<reference evidence="1 2" key="1">
    <citation type="journal article" date="2020" name="Microorganisms">
        <title>Osmotic Adaptation and Compatible Solute Biosynthesis of Phototrophic Bacteria as Revealed from Genome Analyses.</title>
        <authorList>
            <person name="Imhoff J.F."/>
            <person name="Rahn T."/>
            <person name="Kunzel S."/>
            <person name="Keller A."/>
            <person name="Neulinger S.C."/>
        </authorList>
    </citation>
    <scope>NUCLEOTIDE SEQUENCE [LARGE SCALE GENOMIC DNA]</scope>
    <source>
        <strain evidence="1 2">DSM 25653</strain>
    </source>
</reference>
<organism evidence="1 2">
    <name type="scientific">Lamprobacter modestohalophilus</name>
    <dbReference type="NCBI Taxonomy" id="1064514"/>
    <lineage>
        <taxon>Bacteria</taxon>
        <taxon>Pseudomonadati</taxon>
        <taxon>Pseudomonadota</taxon>
        <taxon>Gammaproteobacteria</taxon>
        <taxon>Chromatiales</taxon>
        <taxon>Chromatiaceae</taxon>
        <taxon>Lamprobacter</taxon>
    </lineage>
</organism>
<dbReference type="Proteomes" id="UP001138768">
    <property type="component" value="Unassembled WGS sequence"/>
</dbReference>
<evidence type="ECO:0000313" key="1">
    <source>
        <dbReference type="EMBL" id="MBK1618476.1"/>
    </source>
</evidence>
<name>A0A9X0W7Z6_9GAMM</name>
<keyword evidence="2" id="KW-1185">Reference proteome</keyword>
<proteinExistence type="predicted"/>
<sequence length="67" mass="7313">MLSLCSANTYSGGHALYWLQTSSAALAQGELIQEHGLMVRIARTKTDISDVMLGCLLQRVYLQRSAA</sequence>
<evidence type="ECO:0000313" key="2">
    <source>
        <dbReference type="Proteomes" id="UP001138768"/>
    </source>
</evidence>
<dbReference type="AlphaFoldDB" id="A0A9X0W7Z6"/>
<accession>A0A9X0W7Z6</accession>
<dbReference type="EMBL" id="NRRY01000010">
    <property type="protein sequence ID" value="MBK1618476.1"/>
    <property type="molecule type" value="Genomic_DNA"/>
</dbReference>
<gene>
    <name evidence="1" type="ORF">CKO42_08500</name>
</gene>